<keyword evidence="5" id="KW-0571">Peptide transport</keyword>
<keyword evidence="6 8" id="KW-1133">Transmembrane helix</keyword>
<feature type="transmembrane region" description="Helical" evidence="8">
    <location>
        <begin position="115"/>
        <end position="133"/>
    </location>
</feature>
<feature type="transmembrane region" description="Helical" evidence="8">
    <location>
        <begin position="447"/>
        <end position="464"/>
    </location>
</feature>
<proteinExistence type="predicted"/>
<dbReference type="SUPFAM" id="SSF103473">
    <property type="entry name" value="MFS general substrate transporter"/>
    <property type="match status" value="1"/>
</dbReference>
<dbReference type="PANTHER" id="PTHR23517:SF15">
    <property type="entry name" value="PROTON-DEPENDENT OLIGOPEPTIDE FAMILY TRANSPORT PROTEIN"/>
    <property type="match status" value="1"/>
</dbReference>
<feature type="transmembrane region" description="Helical" evidence="8">
    <location>
        <begin position="154"/>
        <end position="174"/>
    </location>
</feature>
<feature type="transmembrane region" description="Helical" evidence="8">
    <location>
        <begin position="384"/>
        <end position="403"/>
    </location>
</feature>
<evidence type="ECO:0000313" key="9">
    <source>
        <dbReference type="EMBL" id="AYD48586.1"/>
    </source>
</evidence>
<evidence type="ECO:0000256" key="5">
    <source>
        <dbReference type="ARBA" id="ARBA00022856"/>
    </source>
</evidence>
<feature type="transmembrane region" description="Helical" evidence="8">
    <location>
        <begin position="301"/>
        <end position="318"/>
    </location>
</feature>
<dbReference type="AlphaFoldDB" id="A0A386HSV6"/>
<comment type="subcellular location">
    <subcellularLocation>
        <location evidence="1">Cell membrane</location>
        <topology evidence="1">Multi-pass membrane protein</topology>
    </subcellularLocation>
</comment>
<dbReference type="InterPro" id="IPR000109">
    <property type="entry name" value="POT_fam"/>
</dbReference>
<keyword evidence="3" id="KW-1003">Cell membrane</keyword>
<keyword evidence="2" id="KW-0813">Transport</keyword>
<dbReference type="KEGG" id="ark:D6B99_13835"/>
<dbReference type="GO" id="GO:1904680">
    <property type="term" value="F:peptide transmembrane transporter activity"/>
    <property type="evidence" value="ECO:0007669"/>
    <property type="project" value="InterPro"/>
</dbReference>
<dbReference type="OrthoDB" id="9772725at2"/>
<evidence type="ECO:0000256" key="6">
    <source>
        <dbReference type="ARBA" id="ARBA00022989"/>
    </source>
</evidence>
<dbReference type="NCBIfam" id="TIGR00924">
    <property type="entry name" value="yjdL_sub1_fam"/>
    <property type="match status" value="1"/>
</dbReference>
<feature type="transmembrane region" description="Helical" evidence="8">
    <location>
        <begin position="415"/>
        <end position="435"/>
    </location>
</feature>
<dbReference type="CDD" id="cd17346">
    <property type="entry name" value="MFS_DtpA_like"/>
    <property type="match status" value="1"/>
</dbReference>
<reference evidence="9 10" key="1">
    <citation type="submission" date="2018-09" db="EMBL/GenBank/DDBJ databases">
        <title>Arachidicoccus sp. nov., a bacterium isolated from soil.</title>
        <authorList>
            <person name="Weon H.-Y."/>
            <person name="Kwon S.-W."/>
            <person name="Lee S.A."/>
        </authorList>
    </citation>
    <scope>NUCLEOTIDE SEQUENCE [LARGE SCALE GENOMIC DNA]</scope>
    <source>
        <strain evidence="9 10">KIS59-12</strain>
    </source>
</reference>
<evidence type="ECO:0000256" key="7">
    <source>
        <dbReference type="ARBA" id="ARBA00023136"/>
    </source>
</evidence>
<evidence type="ECO:0000256" key="2">
    <source>
        <dbReference type="ARBA" id="ARBA00022448"/>
    </source>
</evidence>
<dbReference type="Gene3D" id="1.20.1250.20">
    <property type="entry name" value="MFS general substrate transporter like domains"/>
    <property type="match status" value="1"/>
</dbReference>
<name>A0A386HSV6_9BACT</name>
<feature type="transmembrane region" description="Helical" evidence="8">
    <location>
        <begin position="508"/>
        <end position="526"/>
    </location>
</feature>
<dbReference type="EMBL" id="CP032489">
    <property type="protein sequence ID" value="AYD48586.1"/>
    <property type="molecule type" value="Genomic_DNA"/>
</dbReference>
<dbReference type="Proteomes" id="UP000266118">
    <property type="component" value="Chromosome"/>
</dbReference>
<keyword evidence="10" id="KW-1185">Reference proteome</keyword>
<feature type="transmembrane region" description="Helical" evidence="8">
    <location>
        <begin position="180"/>
        <end position="202"/>
    </location>
</feature>
<evidence type="ECO:0000313" key="10">
    <source>
        <dbReference type="Proteomes" id="UP000266118"/>
    </source>
</evidence>
<dbReference type="GO" id="GO:0015833">
    <property type="term" value="P:peptide transport"/>
    <property type="evidence" value="ECO:0007669"/>
    <property type="project" value="UniProtKB-KW"/>
</dbReference>
<feature type="transmembrane region" description="Helical" evidence="8">
    <location>
        <begin position="270"/>
        <end position="289"/>
    </location>
</feature>
<dbReference type="InterPro" id="IPR005279">
    <property type="entry name" value="Dipep/tripep_permease"/>
</dbReference>
<keyword evidence="7 8" id="KW-0472">Membrane</keyword>
<feature type="transmembrane region" description="Helical" evidence="8">
    <location>
        <begin position="354"/>
        <end position="372"/>
    </location>
</feature>
<evidence type="ECO:0000256" key="8">
    <source>
        <dbReference type="SAM" id="Phobius"/>
    </source>
</evidence>
<feature type="transmembrane region" description="Helical" evidence="8">
    <location>
        <begin position="92"/>
        <end position="109"/>
    </location>
</feature>
<dbReference type="Pfam" id="PF00854">
    <property type="entry name" value="PTR2"/>
    <property type="match status" value="1"/>
</dbReference>
<dbReference type="InterPro" id="IPR050171">
    <property type="entry name" value="MFS_Transporters"/>
</dbReference>
<evidence type="ECO:0000256" key="3">
    <source>
        <dbReference type="ARBA" id="ARBA00022475"/>
    </source>
</evidence>
<keyword evidence="5" id="KW-0653">Protein transport</keyword>
<gene>
    <name evidence="9" type="ORF">D6B99_13835</name>
</gene>
<evidence type="ECO:0000256" key="4">
    <source>
        <dbReference type="ARBA" id="ARBA00022692"/>
    </source>
</evidence>
<dbReference type="PANTHER" id="PTHR23517">
    <property type="entry name" value="RESISTANCE PROTEIN MDTM, PUTATIVE-RELATED-RELATED"/>
    <property type="match status" value="1"/>
</dbReference>
<feature type="transmembrane region" description="Helical" evidence="8">
    <location>
        <begin position="65"/>
        <end position="83"/>
    </location>
</feature>
<keyword evidence="4 8" id="KW-0812">Transmembrane</keyword>
<sequence>MAQTLTLDEIQSFKGKYPKQIWYMFLVEMWERFCFYGMRGVLTIFMVDQVTGGLGLSEKNANLKYGTIQAFVYAFTFLGGMFADKILGFKRSLVFGALVMITGNFIIAANPHNLFYIGITCSVIGTGFFKPNITSMVGQLYREGDERRDAGFSLFYSGINLGALLGGFLCVYLGKSPQFGWAYAFIASGTVMIIGLITFLLTKKYIKPIGNKPDEEENLHIVDIENTLQKVEADTISVKKNAWWKEYAVYAGALLSIPIILILIKNANFTTIFMYVIGIAAISYFLFEVYRQKEEGAKSKLFAAFIFIFFYFVFETFFEQAGGSLAIFADKNVSHTMFNAIHIDPNIVNNVANSFFDVILGVLMGLMWMWMARKKAEPNTIIKFGLSFILMAVSYYIFFFLRYTADADGLNSSLGIFTLAYFVISVSEICLSPIGMSIVTKLSPKKLHGVMIGFWFLASAYGQYGAGLLGAAMSSGTKTVPAHMATAGEIIHQNLDRLMNYTAGYRQMAYISLAAGILLIVCAPLIKKLMRGVR</sequence>
<feature type="transmembrane region" description="Helical" evidence="8">
    <location>
        <begin position="21"/>
        <end position="45"/>
    </location>
</feature>
<organism evidence="9 10">
    <name type="scientific">Arachidicoccus soli</name>
    <dbReference type="NCBI Taxonomy" id="2341117"/>
    <lineage>
        <taxon>Bacteria</taxon>
        <taxon>Pseudomonadati</taxon>
        <taxon>Bacteroidota</taxon>
        <taxon>Chitinophagia</taxon>
        <taxon>Chitinophagales</taxon>
        <taxon>Chitinophagaceae</taxon>
        <taxon>Arachidicoccus</taxon>
    </lineage>
</organism>
<evidence type="ECO:0000256" key="1">
    <source>
        <dbReference type="ARBA" id="ARBA00004651"/>
    </source>
</evidence>
<protein>
    <submittedName>
        <fullName evidence="9">MFS transporter</fullName>
    </submittedName>
</protein>
<dbReference type="GO" id="GO:0005886">
    <property type="term" value="C:plasma membrane"/>
    <property type="evidence" value="ECO:0007669"/>
    <property type="project" value="UniProtKB-SubCell"/>
</dbReference>
<dbReference type="RefSeq" id="WP_119989475.1">
    <property type="nucleotide sequence ID" value="NZ_CP032489.1"/>
</dbReference>
<dbReference type="InterPro" id="IPR036259">
    <property type="entry name" value="MFS_trans_sf"/>
</dbReference>
<feature type="transmembrane region" description="Helical" evidence="8">
    <location>
        <begin position="247"/>
        <end position="264"/>
    </location>
</feature>
<accession>A0A386HSV6</accession>